<dbReference type="GO" id="GO:0004852">
    <property type="term" value="F:uroporphyrinogen-III synthase activity"/>
    <property type="evidence" value="ECO:0007669"/>
    <property type="project" value="InterPro"/>
</dbReference>
<reference evidence="2 3" key="1">
    <citation type="submission" date="2019-06" db="EMBL/GenBank/DDBJ databases">
        <title>Sorghum-associated microbial communities from plants grown in Nebraska, USA.</title>
        <authorList>
            <person name="Schachtman D."/>
        </authorList>
    </citation>
    <scope>NUCLEOTIDE SEQUENCE [LARGE SCALE GENOMIC DNA]</scope>
    <source>
        <strain evidence="2 3">2482</strain>
    </source>
</reference>
<dbReference type="PANTHER" id="PTHR40082:SF1">
    <property type="entry name" value="BLR5956 PROTEIN"/>
    <property type="match status" value="1"/>
</dbReference>
<feature type="domain" description="Tetrapyrrole biosynthesis uroporphyrinogen III synthase" evidence="1">
    <location>
        <begin position="20"/>
        <end position="259"/>
    </location>
</feature>
<evidence type="ECO:0000259" key="1">
    <source>
        <dbReference type="Pfam" id="PF02602"/>
    </source>
</evidence>
<dbReference type="SUPFAM" id="SSF69618">
    <property type="entry name" value="HemD-like"/>
    <property type="match status" value="1"/>
</dbReference>
<dbReference type="InterPro" id="IPR036108">
    <property type="entry name" value="4pyrrol_syn_uPrphyn_synt_sf"/>
</dbReference>
<dbReference type="GO" id="GO:0006780">
    <property type="term" value="P:uroporphyrinogen III biosynthetic process"/>
    <property type="evidence" value="ECO:0007669"/>
    <property type="project" value="InterPro"/>
</dbReference>
<dbReference type="PANTHER" id="PTHR40082">
    <property type="entry name" value="BLR5956 PROTEIN"/>
    <property type="match status" value="1"/>
</dbReference>
<evidence type="ECO:0000313" key="3">
    <source>
        <dbReference type="Proteomes" id="UP000319671"/>
    </source>
</evidence>
<dbReference type="NCBIfam" id="NF004584">
    <property type="entry name" value="PRK05928.2-1"/>
    <property type="match status" value="1"/>
</dbReference>
<dbReference type="InterPro" id="IPR003754">
    <property type="entry name" value="4pyrrol_synth_uPrphyn_synth"/>
</dbReference>
<dbReference type="Gene3D" id="3.40.50.10090">
    <property type="match status" value="2"/>
</dbReference>
<comment type="caution">
    <text evidence="2">The sequence shown here is derived from an EMBL/GenBank/DDBJ whole genome shotgun (WGS) entry which is preliminary data.</text>
</comment>
<protein>
    <submittedName>
        <fullName evidence="2">Uroporphyrinogen-III synthase</fullName>
    </submittedName>
</protein>
<sequence>MEKGLSGKRIVVGGTRKLGEISTLIEKQGGIPIIRSLQGTVFLAEKEVEPDVLEFIENGADWVIFTTGIGIDTLVNIAAKLGLEEAFIEKIRNAKVASRGYKTMASLKKLAIKPLAASDDGTTKGLVRAFEGVDFSGKRVMVQLHGETAPVLTQFLEDQGAVIQKILPYQHIEPEVETVNTLCKELIANECDAVCFTTAVQVRSLFDYARKINNYKEIVGAFKDQTLAVAVGKVTLEALKEEGIDRVLAPENERMGAMIITLSNYYLKADI</sequence>
<keyword evidence="3" id="KW-1185">Reference proteome</keyword>
<name>A0A561DED5_9BACI</name>
<dbReference type="InterPro" id="IPR039793">
    <property type="entry name" value="UROS/Hem4"/>
</dbReference>
<organism evidence="2 3">
    <name type="scientific">Neobacillus bataviensis</name>
    <dbReference type="NCBI Taxonomy" id="220685"/>
    <lineage>
        <taxon>Bacteria</taxon>
        <taxon>Bacillati</taxon>
        <taxon>Bacillota</taxon>
        <taxon>Bacilli</taxon>
        <taxon>Bacillales</taxon>
        <taxon>Bacillaceae</taxon>
        <taxon>Neobacillus</taxon>
    </lineage>
</organism>
<proteinExistence type="predicted"/>
<accession>A0A561DED5</accession>
<dbReference type="CDD" id="cd06578">
    <property type="entry name" value="HemD"/>
    <property type="match status" value="1"/>
</dbReference>
<gene>
    <name evidence="2" type="ORF">FB550_10598</name>
</gene>
<evidence type="ECO:0000313" key="2">
    <source>
        <dbReference type="EMBL" id="TWE01731.1"/>
    </source>
</evidence>
<dbReference type="Pfam" id="PF02602">
    <property type="entry name" value="HEM4"/>
    <property type="match status" value="1"/>
</dbReference>
<dbReference type="RefSeq" id="WP_144564982.1">
    <property type="nucleotide sequence ID" value="NZ_VIVN01000005.1"/>
</dbReference>
<dbReference type="AlphaFoldDB" id="A0A561DED5"/>
<dbReference type="EMBL" id="VIVN01000005">
    <property type="protein sequence ID" value="TWE01731.1"/>
    <property type="molecule type" value="Genomic_DNA"/>
</dbReference>
<dbReference type="Proteomes" id="UP000319671">
    <property type="component" value="Unassembled WGS sequence"/>
</dbReference>